<evidence type="ECO:0000313" key="2">
    <source>
        <dbReference type="EMBL" id="OYR93246.1"/>
    </source>
</evidence>
<reference evidence="2 3" key="1">
    <citation type="submission" date="2017-04" db="EMBL/GenBank/DDBJ databases">
        <authorList>
            <person name="Afonso C.L."/>
            <person name="Miller P.J."/>
            <person name="Scott M.A."/>
            <person name="Spackman E."/>
            <person name="Goraichik I."/>
            <person name="Dimitrov K.M."/>
            <person name="Suarez D.L."/>
            <person name="Swayne D.E."/>
        </authorList>
    </citation>
    <scope>NUCLEOTIDE SEQUENCE [LARGE SCALE GENOMIC DNA]</scope>
    <source>
        <strain evidence="2 3">609q</strain>
    </source>
</reference>
<dbReference type="Proteomes" id="UP000215828">
    <property type="component" value="Unassembled WGS sequence"/>
</dbReference>
<reference evidence="1 4" key="2">
    <citation type="submission" date="2017-05" db="EMBL/GenBank/DDBJ databases">
        <authorList>
            <person name="Lin X.B."/>
            <person name="Stothard P."/>
            <person name="Tasseva G."/>
            <person name="Walter J."/>
        </authorList>
    </citation>
    <scope>NUCLEOTIDE SEQUENCE [LARGE SCALE GENOMIC DNA]</scope>
    <source>
        <strain evidence="1 4">609u</strain>
    </source>
</reference>
<accession>A0A256LJP4</accession>
<evidence type="ECO:0000313" key="3">
    <source>
        <dbReference type="Proteomes" id="UP000215828"/>
    </source>
</evidence>
<gene>
    <name evidence="1" type="ORF">CBF53_00655</name>
    <name evidence="2" type="ORF">CBF70_01240</name>
</gene>
<sequence length="382" mass="44163">MNNTNNVDHIYVDDNWLTTRELYQEIFKINDIKKYFNKQREKFKKLFNKPNPYPGKIDLSLKLPTSFTTKNYIFKKNQSKMDNIPKLKVKDKFKPVNHSGIQISLTQTLPSIMDSARKFHYISKKKNDNSPKVQKQNYKDKKLTFSNPNQLSENNIANIEQQISDRGKYMKFDPITRNIILNSEFKGENIETADSLTKQLGNSNLISNIDHLNTSNDVLVYGKNHGSVALISADRLEQKYPKEFREKAIPFTKTNSPFYKETSEIREKRALATFKALNIKKPEWSSSAIKSAQNKVARYLSYKALGLANYNFKFSKEEKNALSNLSKDNAHQLLSEAYNLADIATNKIYNQKAKAKNVIRNKNKTTTMQPIEGFYAIEGLDR</sequence>
<organism evidence="2 3">
    <name type="scientific">Lactobacillus taiwanensis</name>
    <dbReference type="NCBI Taxonomy" id="508451"/>
    <lineage>
        <taxon>Bacteria</taxon>
        <taxon>Bacillati</taxon>
        <taxon>Bacillota</taxon>
        <taxon>Bacilli</taxon>
        <taxon>Lactobacillales</taxon>
        <taxon>Lactobacillaceae</taxon>
        <taxon>Lactobacillus</taxon>
    </lineage>
</organism>
<dbReference type="EMBL" id="NGNX01000003">
    <property type="protein sequence ID" value="OYR93246.1"/>
    <property type="molecule type" value="Genomic_DNA"/>
</dbReference>
<keyword evidence="4" id="KW-1185">Reference proteome</keyword>
<evidence type="ECO:0000313" key="1">
    <source>
        <dbReference type="EMBL" id="OYR89030.1"/>
    </source>
</evidence>
<dbReference type="Proteomes" id="UP000216316">
    <property type="component" value="Unassembled WGS sequence"/>
</dbReference>
<proteinExistence type="predicted"/>
<dbReference type="AlphaFoldDB" id="A0A256LJP4"/>
<dbReference type="EMBL" id="NGNV01000002">
    <property type="protein sequence ID" value="OYR89030.1"/>
    <property type="molecule type" value="Genomic_DNA"/>
</dbReference>
<reference evidence="3 4" key="3">
    <citation type="submission" date="2017-09" db="EMBL/GenBank/DDBJ databases">
        <title>Tripartite evolution among Lactobacillus johnsonii, Lactobacillus taiwanensis, Lactobacillus reuteri and their rodent host.</title>
        <authorList>
            <person name="Wang T."/>
            <person name="Knowles S."/>
            <person name="Cheng C."/>
        </authorList>
    </citation>
    <scope>NUCLEOTIDE SEQUENCE [LARGE SCALE GENOMIC DNA]</scope>
    <source>
        <strain evidence="2 3">609q</strain>
        <strain evidence="1 4">609u</strain>
    </source>
</reference>
<comment type="caution">
    <text evidence="2">The sequence shown here is derived from an EMBL/GenBank/DDBJ whole genome shotgun (WGS) entry which is preliminary data.</text>
</comment>
<dbReference type="RefSeq" id="WP_094496881.1">
    <property type="nucleotide sequence ID" value="NZ_NGNV01000002.1"/>
</dbReference>
<evidence type="ECO:0000313" key="4">
    <source>
        <dbReference type="Proteomes" id="UP000216316"/>
    </source>
</evidence>
<name>A0A256LJP4_9LACO</name>
<protein>
    <submittedName>
        <fullName evidence="2">Uncharacterized protein</fullName>
    </submittedName>
</protein>